<dbReference type="EMBL" id="CP025704">
    <property type="protein sequence ID" value="AUN98589.1"/>
    <property type="molecule type" value="Genomic_DNA"/>
</dbReference>
<dbReference type="Proteomes" id="UP000235584">
    <property type="component" value="Chromosome"/>
</dbReference>
<name>A0A2K9NSU2_BACTC</name>
<reference evidence="1 2" key="1">
    <citation type="submission" date="2018-01" db="EMBL/GenBank/DDBJ databases">
        <title>Complete genome sequence of Bacteriovorax stolpii DSM12778.</title>
        <authorList>
            <person name="Tang B."/>
            <person name="Chang J."/>
        </authorList>
    </citation>
    <scope>NUCLEOTIDE SEQUENCE [LARGE SCALE GENOMIC DNA]</scope>
    <source>
        <strain evidence="1 2">DSM 12778</strain>
    </source>
</reference>
<accession>A0A2K9NSU2</accession>
<keyword evidence="2" id="KW-1185">Reference proteome</keyword>
<dbReference type="RefSeq" id="WP_102243880.1">
    <property type="nucleotide sequence ID" value="NZ_CP025704.1"/>
</dbReference>
<gene>
    <name evidence="1" type="ORF">C0V70_10850</name>
</gene>
<dbReference type="AlphaFoldDB" id="A0A2K9NSU2"/>
<dbReference type="KEGG" id="bsto:C0V70_10850"/>
<evidence type="ECO:0000313" key="2">
    <source>
        <dbReference type="Proteomes" id="UP000235584"/>
    </source>
</evidence>
<evidence type="ECO:0000313" key="1">
    <source>
        <dbReference type="EMBL" id="AUN98589.1"/>
    </source>
</evidence>
<organism evidence="1 2">
    <name type="scientific">Bacteriovorax stolpii</name>
    <name type="common">Bdellovibrio stolpii</name>
    <dbReference type="NCBI Taxonomy" id="960"/>
    <lineage>
        <taxon>Bacteria</taxon>
        <taxon>Pseudomonadati</taxon>
        <taxon>Bdellovibrionota</taxon>
        <taxon>Bacteriovoracia</taxon>
        <taxon>Bacteriovoracales</taxon>
        <taxon>Bacteriovoracaceae</taxon>
        <taxon>Bacteriovorax</taxon>
    </lineage>
</organism>
<sequence length="185" mass="20346">MKAVLSAALVFSLTISSSFAGTARTVNADVKALGQLAMGWEEHSVKGKNAEEILKNYVEENYGEERELVFKEYGDMAYGDEIDEGFTSVKSAILMSGFAESALEEILEGLDESSEAEKIKEIKANIYDLNHSWAPVIKRLERQGVKFGYSGNGPGYCGISFVELLIVDEKEQKVYEVYLSEGGSC</sequence>
<protein>
    <submittedName>
        <fullName evidence="1">Uncharacterized protein</fullName>
    </submittedName>
</protein>
<proteinExistence type="predicted"/>